<dbReference type="EMBL" id="DXCO01000004">
    <property type="protein sequence ID" value="HIY77514.1"/>
    <property type="molecule type" value="Genomic_DNA"/>
</dbReference>
<dbReference type="PANTHER" id="PTHR43451">
    <property type="entry name" value="ACETYLTRANSFERASE (GNAT) FAMILY PROTEIN"/>
    <property type="match status" value="1"/>
</dbReference>
<dbReference type="SUPFAM" id="SSF55729">
    <property type="entry name" value="Acyl-CoA N-acyltransferases (Nat)"/>
    <property type="match status" value="1"/>
</dbReference>
<dbReference type="Pfam" id="PF13673">
    <property type="entry name" value="Acetyltransf_10"/>
    <property type="match status" value="1"/>
</dbReference>
<dbReference type="SUPFAM" id="SSF55469">
    <property type="entry name" value="FMN-dependent nitroreductase-like"/>
    <property type="match status" value="1"/>
</dbReference>
<dbReference type="CDD" id="cd04301">
    <property type="entry name" value="NAT_SF"/>
    <property type="match status" value="1"/>
</dbReference>
<dbReference type="InterPro" id="IPR000415">
    <property type="entry name" value="Nitroreductase-like"/>
</dbReference>
<comment type="caution">
    <text evidence="2">The sequence shown here is derived from an EMBL/GenBank/DDBJ whole genome shotgun (WGS) entry which is preliminary data.</text>
</comment>
<accession>A0A9D1Z793</accession>
<dbReference type="Gene3D" id="3.40.109.10">
    <property type="entry name" value="NADH Oxidase"/>
    <property type="match status" value="1"/>
</dbReference>
<feature type="domain" description="N-acetyltransferase" evidence="1">
    <location>
        <begin position="2"/>
        <end position="150"/>
    </location>
</feature>
<dbReference type="Gene3D" id="3.40.630.30">
    <property type="match status" value="1"/>
</dbReference>
<keyword evidence="2" id="KW-0808">Transferase</keyword>
<organism evidence="2 3">
    <name type="scientific">Candidatus Borkfalkia excrementavium</name>
    <dbReference type="NCBI Taxonomy" id="2838505"/>
    <lineage>
        <taxon>Bacteria</taxon>
        <taxon>Bacillati</taxon>
        <taxon>Bacillota</taxon>
        <taxon>Clostridia</taxon>
        <taxon>Christensenellales</taxon>
        <taxon>Christensenellaceae</taxon>
        <taxon>Candidatus Borkfalkia</taxon>
    </lineage>
</organism>
<protein>
    <submittedName>
        <fullName evidence="2">GNAT family N-acetyltransferase</fullName>
        <ecNumber evidence="2">2.3.1.-</ecNumber>
    </submittedName>
</protein>
<dbReference type="PROSITE" id="PS51186">
    <property type="entry name" value="GNAT"/>
    <property type="match status" value="1"/>
</dbReference>
<reference evidence="2" key="2">
    <citation type="submission" date="2021-04" db="EMBL/GenBank/DDBJ databases">
        <authorList>
            <person name="Gilroy R."/>
        </authorList>
    </citation>
    <scope>NUCLEOTIDE SEQUENCE</scope>
    <source>
        <strain evidence="2">CHK199-9574</strain>
    </source>
</reference>
<dbReference type="EC" id="2.3.1.-" evidence="2"/>
<dbReference type="InterPro" id="IPR000182">
    <property type="entry name" value="GNAT_dom"/>
</dbReference>
<dbReference type="Proteomes" id="UP000824135">
    <property type="component" value="Unassembled WGS sequence"/>
</dbReference>
<dbReference type="Pfam" id="PF14512">
    <property type="entry name" value="TM1586_NiRdase"/>
    <property type="match status" value="1"/>
</dbReference>
<reference evidence="2" key="1">
    <citation type="journal article" date="2021" name="PeerJ">
        <title>Extensive microbial diversity within the chicken gut microbiome revealed by metagenomics and culture.</title>
        <authorList>
            <person name="Gilroy R."/>
            <person name="Ravi A."/>
            <person name="Getino M."/>
            <person name="Pursley I."/>
            <person name="Horton D.L."/>
            <person name="Alikhan N.F."/>
            <person name="Baker D."/>
            <person name="Gharbi K."/>
            <person name="Hall N."/>
            <person name="Watson M."/>
            <person name="Adriaenssens E.M."/>
            <person name="Foster-Nyarko E."/>
            <person name="Jarju S."/>
            <person name="Secka A."/>
            <person name="Antonio M."/>
            <person name="Oren A."/>
            <person name="Chaudhuri R.R."/>
            <person name="La Ragione R."/>
            <person name="Hildebrand F."/>
            <person name="Pallen M.J."/>
        </authorList>
    </citation>
    <scope>NUCLEOTIDE SEQUENCE</scope>
    <source>
        <strain evidence="2">CHK199-9574</strain>
    </source>
</reference>
<keyword evidence="2" id="KW-0012">Acyltransferase</keyword>
<dbReference type="InterPro" id="IPR052564">
    <property type="entry name" value="N-acetyltrans/Recomb-assoc"/>
</dbReference>
<sequence length="383" mass="42244">MVKIRKYRPEDLGGMAALFRETVRTVCANDYSEKEREAWASADTSGWDASFRAHDTLVAEEEGILVGFADMAEDGYLDRLYVHKDHQRRGIASALCGALEERCRAPVFTVHASKTARPFFEKRGYAVAEERTVVRKEVTLVNYKMEKSNEKSTLAEFAREDLLRAAEERHSVRRYADRAVAEDAASLLSAEAEKCAAEGGICIRLLLGEEKAFGGLMAHYGKFSGVRNYFLLGGKKSADLEEKVGYFGERLVLLAQALGLNTCWVALTFSKKAAKKAAGFAKGEKSVCAIALGYGETRGVPHRGKPPEELCRGKNLPEWFLRGVGCAANAPTAMNQQKFSFSLKDDGSVSAERGRGFYTAVDLGIAKYHFELGAGQENFTWSK</sequence>
<evidence type="ECO:0000313" key="2">
    <source>
        <dbReference type="EMBL" id="HIY77514.1"/>
    </source>
</evidence>
<name>A0A9D1Z793_9FIRM</name>
<evidence type="ECO:0000259" key="1">
    <source>
        <dbReference type="PROSITE" id="PS51186"/>
    </source>
</evidence>
<evidence type="ECO:0000313" key="3">
    <source>
        <dbReference type="Proteomes" id="UP000824135"/>
    </source>
</evidence>
<gene>
    <name evidence="2" type="ORF">H9728_00565</name>
</gene>
<dbReference type="GO" id="GO:0016491">
    <property type="term" value="F:oxidoreductase activity"/>
    <property type="evidence" value="ECO:0007669"/>
    <property type="project" value="InterPro"/>
</dbReference>
<proteinExistence type="predicted"/>
<dbReference type="AlphaFoldDB" id="A0A9D1Z793"/>
<dbReference type="PANTHER" id="PTHR43451:SF1">
    <property type="entry name" value="ACETYLTRANSFERASE"/>
    <property type="match status" value="1"/>
</dbReference>
<dbReference type="GO" id="GO:0016747">
    <property type="term" value="F:acyltransferase activity, transferring groups other than amino-acyl groups"/>
    <property type="evidence" value="ECO:0007669"/>
    <property type="project" value="InterPro"/>
</dbReference>
<dbReference type="InterPro" id="IPR029478">
    <property type="entry name" value="TM1586_NiRdase"/>
</dbReference>
<dbReference type="InterPro" id="IPR016181">
    <property type="entry name" value="Acyl_CoA_acyltransferase"/>
</dbReference>